<feature type="domain" description="Nitrile hydratase beta subunit" evidence="6">
    <location>
        <begin position="128"/>
        <end position="222"/>
    </location>
</feature>
<evidence type="ECO:0000259" key="7">
    <source>
        <dbReference type="Pfam" id="PF21006"/>
    </source>
</evidence>
<comment type="catalytic activity">
    <reaction evidence="5">
        <text>an aliphatic primary amide = an aliphatic nitrile + H2O</text>
        <dbReference type="Rhea" id="RHEA:12673"/>
        <dbReference type="ChEBI" id="CHEBI:15377"/>
        <dbReference type="ChEBI" id="CHEBI:65285"/>
        <dbReference type="ChEBI" id="CHEBI:80291"/>
        <dbReference type="EC" id="4.2.1.84"/>
    </reaction>
</comment>
<dbReference type="NCBIfam" id="TIGR03888">
    <property type="entry name" value="nitrile_beta"/>
    <property type="match status" value="1"/>
</dbReference>
<reference evidence="8 9" key="1">
    <citation type="submission" date="2023-07" db="EMBL/GenBank/DDBJ databases">
        <title>Genomic Encyclopedia of Type Strains, Phase IV (KMG-IV): sequencing the most valuable type-strain genomes for metagenomic binning, comparative biology and taxonomic classification.</title>
        <authorList>
            <person name="Goeker M."/>
        </authorList>
    </citation>
    <scope>NUCLEOTIDE SEQUENCE [LARGE SCALE GENOMIC DNA]</scope>
    <source>
        <strain evidence="8 9">B6-8</strain>
    </source>
</reference>
<comment type="similarity">
    <text evidence="2">Belongs to the nitrile hydratase subunit beta family.</text>
</comment>
<dbReference type="EC" id="4.2.1.84" evidence="3"/>
<gene>
    <name evidence="8" type="ORF">QO014_002612</name>
</gene>
<dbReference type="Pfam" id="PF02211">
    <property type="entry name" value="NHase_beta_C"/>
    <property type="match status" value="1"/>
</dbReference>
<evidence type="ECO:0000256" key="4">
    <source>
        <dbReference type="ARBA" id="ARBA00023239"/>
    </source>
</evidence>
<comment type="function">
    <text evidence="1">NHase catalyzes the hydration of various nitrile compounds to the corresponding amides.</text>
</comment>
<organism evidence="8 9">
    <name type="scientific">Kaistia dalseonensis</name>
    <dbReference type="NCBI Taxonomy" id="410840"/>
    <lineage>
        <taxon>Bacteria</taxon>
        <taxon>Pseudomonadati</taxon>
        <taxon>Pseudomonadota</taxon>
        <taxon>Alphaproteobacteria</taxon>
        <taxon>Hyphomicrobiales</taxon>
        <taxon>Kaistiaceae</taxon>
        <taxon>Kaistia</taxon>
    </lineage>
</organism>
<evidence type="ECO:0000256" key="1">
    <source>
        <dbReference type="ARBA" id="ARBA00004042"/>
    </source>
</evidence>
<dbReference type="RefSeq" id="WP_266349122.1">
    <property type="nucleotide sequence ID" value="NZ_JAPKNG010000003.1"/>
</dbReference>
<dbReference type="InterPro" id="IPR003168">
    <property type="entry name" value="Nitrile_hydratase_bsu"/>
</dbReference>
<evidence type="ECO:0000259" key="6">
    <source>
        <dbReference type="Pfam" id="PF02211"/>
    </source>
</evidence>
<evidence type="ECO:0000256" key="5">
    <source>
        <dbReference type="ARBA" id="ARBA00044877"/>
    </source>
</evidence>
<protein>
    <recommendedName>
        <fullName evidence="3">nitrile hydratase</fullName>
        <ecNumber evidence="3">4.2.1.84</ecNumber>
    </recommendedName>
</protein>
<keyword evidence="4 8" id="KW-0456">Lyase</keyword>
<dbReference type="Proteomes" id="UP001241603">
    <property type="component" value="Unassembled WGS sequence"/>
</dbReference>
<accession>A0ABU0H8Z7</accession>
<dbReference type="GO" id="GO:0018822">
    <property type="term" value="F:nitrile hydratase activity"/>
    <property type="evidence" value="ECO:0007669"/>
    <property type="project" value="UniProtKB-EC"/>
</dbReference>
<dbReference type="InterPro" id="IPR049054">
    <property type="entry name" value="CN_hydtase_beta-like_N"/>
</dbReference>
<dbReference type="EMBL" id="JAUSVO010000003">
    <property type="protein sequence ID" value="MDQ0438220.1"/>
    <property type="molecule type" value="Genomic_DNA"/>
</dbReference>
<keyword evidence="9" id="KW-1185">Reference proteome</keyword>
<evidence type="ECO:0000313" key="9">
    <source>
        <dbReference type="Proteomes" id="UP001241603"/>
    </source>
</evidence>
<name>A0ABU0H8Z7_9HYPH</name>
<proteinExistence type="inferred from homology"/>
<comment type="caution">
    <text evidence="8">The sequence shown here is derived from an EMBL/GenBank/DDBJ whole genome shotgun (WGS) entry which is preliminary data.</text>
</comment>
<sequence>MKVQHYLGGIEGLGPVKVEKRVFVEPWEAQLFAVHSTMMGTGIWAWPDLRVLAEGMNPLDYFKYRYYIKWLGGICKFLVDRGYLSQSEIEEKTKYFLNNPTAALPNAGNAEITQRVVDYFYRGANPYRDVVTNPVFKAGDMVRVKDMPPAVHTRLPGYLRNKVGTVDVVYKGAYLYADNVPTDGIGTAQPVYLVKFKTRDIWSDIPDTQDVLYNDFFEAYLEAA</sequence>
<dbReference type="SUPFAM" id="SSF50090">
    <property type="entry name" value="Electron transport accessory proteins"/>
    <property type="match status" value="1"/>
</dbReference>
<dbReference type="InterPro" id="IPR008990">
    <property type="entry name" value="Elect_transpt_acc-like_dom_sf"/>
</dbReference>
<evidence type="ECO:0000313" key="8">
    <source>
        <dbReference type="EMBL" id="MDQ0438220.1"/>
    </source>
</evidence>
<dbReference type="InterPro" id="IPR042262">
    <property type="entry name" value="CN_hydtase_beta_C"/>
</dbReference>
<evidence type="ECO:0000256" key="2">
    <source>
        <dbReference type="ARBA" id="ARBA00009098"/>
    </source>
</evidence>
<dbReference type="Pfam" id="PF21006">
    <property type="entry name" value="NHase_beta_N"/>
    <property type="match status" value="1"/>
</dbReference>
<dbReference type="Gene3D" id="1.10.472.20">
    <property type="entry name" value="Nitrile hydratase, beta subunit"/>
    <property type="match status" value="1"/>
</dbReference>
<evidence type="ECO:0000256" key="3">
    <source>
        <dbReference type="ARBA" id="ARBA00013079"/>
    </source>
</evidence>
<feature type="domain" description="Nitrile hydratase beta subunit-like N-terminal" evidence="7">
    <location>
        <begin position="1"/>
        <end position="107"/>
    </location>
</feature>
<dbReference type="InterPro" id="IPR024690">
    <property type="entry name" value="CN_hydtase_beta_dom_C"/>
</dbReference>
<dbReference type="Gene3D" id="2.30.30.50">
    <property type="match status" value="1"/>
</dbReference>